<dbReference type="InterPro" id="IPR011006">
    <property type="entry name" value="CheY-like_superfamily"/>
</dbReference>
<dbReference type="InterPro" id="IPR033480">
    <property type="entry name" value="sCache_2"/>
</dbReference>
<dbReference type="EC" id="2.7.13.3" evidence="3"/>
<dbReference type="PRINTS" id="PR00344">
    <property type="entry name" value="BCTRLSENSOR"/>
</dbReference>
<dbReference type="InterPro" id="IPR036890">
    <property type="entry name" value="HATPase_C_sf"/>
</dbReference>
<feature type="transmembrane region" description="Helical" evidence="12">
    <location>
        <begin position="7"/>
        <end position="29"/>
    </location>
</feature>
<keyword evidence="9 12" id="KW-1133">Transmembrane helix</keyword>
<dbReference type="Gene3D" id="6.10.340.10">
    <property type="match status" value="1"/>
</dbReference>
<keyword evidence="7 12" id="KW-0812">Transmembrane</keyword>
<comment type="catalytic activity">
    <reaction evidence="1">
        <text>ATP + protein L-histidine = ADP + protein N-phospho-L-histidine.</text>
        <dbReference type="EC" id="2.7.13.3"/>
    </reaction>
</comment>
<dbReference type="InterPro" id="IPR013656">
    <property type="entry name" value="PAS_4"/>
</dbReference>
<dbReference type="InterPro" id="IPR035965">
    <property type="entry name" value="PAS-like_dom_sf"/>
</dbReference>
<evidence type="ECO:0000256" key="6">
    <source>
        <dbReference type="ARBA" id="ARBA00022679"/>
    </source>
</evidence>
<evidence type="ECO:0000256" key="3">
    <source>
        <dbReference type="ARBA" id="ARBA00012438"/>
    </source>
</evidence>
<dbReference type="PROSITE" id="PS50885">
    <property type="entry name" value="HAMP"/>
    <property type="match status" value="1"/>
</dbReference>
<feature type="domain" description="Histidine kinase" evidence="13">
    <location>
        <begin position="587"/>
        <end position="810"/>
    </location>
</feature>
<comment type="subcellular location">
    <subcellularLocation>
        <location evidence="2">Cell membrane</location>
        <topology evidence="2">Multi-pass membrane protein</topology>
    </subcellularLocation>
</comment>
<dbReference type="Gene3D" id="3.30.565.10">
    <property type="entry name" value="Histidine kinase-like ATPase, C-terminal domain"/>
    <property type="match status" value="1"/>
</dbReference>
<evidence type="ECO:0000256" key="7">
    <source>
        <dbReference type="ARBA" id="ARBA00022692"/>
    </source>
</evidence>
<dbReference type="InterPro" id="IPR004358">
    <property type="entry name" value="Sig_transdc_His_kin-like_C"/>
</dbReference>
<dbReference type="SMART" id="SM00388">
    <property type="entry name" value="HisKA"/>
    <property type="match status" value="1"/>
</dbReference>
<feature type="domain" description="PAS" evidence="15">
    <location>
        <begin position="451"/>
        <end position="521"/>
    </location>
</feature>
<dbReference type="InterPro" id="IPR000014">
    <property type="entry name" value="PAS"/>
</dbReference>
<evidence type="ECO:0000256" key="9">
    <source>
        <dbReference type="ARBA" id="ARBA00022989"/>
    </source>
</evidence>
<dbReference type="CDD" id="cd12912">
    <property type="entry name" value="PDC2_MCP_like"/>
    <property type="match status" value="1"/>
</dbReference>
<keyword evidence="4" id="KW-1003">Cell membrane</keyword>
<dbReference type="SMART" id="SM00387">
    <property type="entry name" value="HATPase_c"/>
    <property type="match status" value="1"/>
</dbReference>
<dbReference type="Gene3D" id="1.10.287.130">
    <property type="match status" value="1"/>
</dbReference>
<dbReference type="Gene3D" id="3.40.50.2300">
    <property type="match status" value="1"/>
</dbReference>
<keyword evidence="10 12" id="KW-0472">Membrane</keyword>
<dbReference type="InterPro" id="IPR005467">
    <property type="entry name" value="His_kinase_dom"/>
</dbReference>
<comment type="caution">
    <text evidence="17">The sequence shown here is derived from an EMBL/GenBank/DDBJ whole genome shotgun (WGS) entry which is preliminary data.</text>
</comment>
<evidence type="ECO:0000256" key="5">
    <source>
        <dbReference type="ARBA" id="ARBA00022553"/>
    </source>
</evidence>
<dbReference type="CDD" id="cd00082">
    <property type="entry name" value="HisKA"/>
    <property type="match status" value="1"/>
</dbReference>
<dbReference type="CDD" id="cd18774">
    <property type="entry name" value="PDC2_HK_sensor"/>
    <property type="match status" value="1"/>
</dbReference>
<feature type="domain" description="Response regulatory" evidence="14">
    <location>
        <begin position="833"/>
        <end position="947"/>
    </location>
</feature>
<dbReference type="SMART" id="SM00304">
    <property type="entry name" value="HAMP"/>
    <property type="match status" value="1"/>
</dbReference>
<evidence type="ECO:0000313" key="18">
    <source>
        <dbReference type="Proteomes" id="UP000282818"/>
    </source>
</evidence>
<dbReference type="EMBL" id="SACQ01000008">
    <property type="protein sequence ID" value="RVU29624.1"/>
    <property type="molecule type" value="Genomic_DNA"/>
</dbReference>
<dbReference type="PANTHER" id="PTHR43065:SF42">
    <property type="entry name" value="TWO-COMPONENT SENSOR PPRA"/>
    <property type="match status" value="1"/>
</dbReference>
<evidence type="ECO:0000313" key="17">
    <source>
        <dbReference type="EMBL" id="RVU29624.1"/>
    </source>
</evidence>
<evidence type="ECO:0000256" key="12">
    <source>
        <dbReference type="SAM" id="Phobius"/>
    </source>
</evidence>
<evidence type="ECO:0000256" key="8">
    <source>
        <dbReference type="ARBA" id="ARBA00022777"/>
    </source>
</evidence>
<evidence type="ECO:0000259" key="13">
    <source>
        <dbReference type="PROSITE" id="PS50109"/>
    </source>
</evidence>
<dbReference type="Pfam" id="PF02518">
    <property type="entry name" value="HATPase_c"/>
    <property type="match status" value="1"/>
</dbReference>
<dbReference type="SUPFAM" id="SSF52172">
    <property type="entry name" value="CheY-like"/>
    <property type="match status" value="1"/>
</dbReference>
<dbReference type="GO" id="GO:0000155">
    <property type="term" value="F:phosphorelay sensor kinase activity"/>
    <property type="evidence" value="ECO:0007669"/>
    <property type="project" value="InterPro"/>
</dbReference>
<dbReference type="SMART" id="SM00091">
    <property type="entry name" value="PAS"/>
    <property type="match status" value="1"/>
</dbReference>
<dbReference type="InterPro" id="IPR003660">
    <property type="entry name" value="HAMP_dom"/>
</dbReference>
<dbReference type="PROSITE" id="PS50110">
    <property type="entry name" value="RESPONSE_REGULATORY"/>
    <property type="match status" value="1"/>
</dbReference>
<dbReference type="SUPFAM" id="SSF47384">
    <property type="entry name" value="Homodimeric domain of signal transducing histidine kinase"/>
    <property type="match status" value="1"/>
</dbReference>
<dbReference type="Pfam" id="PF00672">
    <property type="entry name" value="HAMP"/>
    <property type="match status" value="1"/>
</dbReference>
<dbReference type="NCBIfam" id="TIGR00229">
    <property type="entry name" value="sensory_box"/>
    <property type="match status" value="1"/>
</dbReference>
<keyword evidence="18" id="KW-1185">Reference proteome</keyword>
<dbReference type="AlphaFoldDB" id="A0A437Q551"/>
<dbReference type="PROSITE" id="PS50109">
    <property type="entry name" value="HIS_KIN"/>
    <property type="match status" value="1"/>
</dbReference>
<evidence type="ECO:0000259" key="14">
    <source>
        <dbReference type="PROSITE" id="PS50110"/>
    </source>
</evidence>
<gene>
    <name evidence="17" type="ORF">EOE65_15765</name>
</gene>
<keyword evidence="6" id="KW-0808">Transferase</keyword>
<evidence type="ECO:0000256" key="2">
    <source>
        <dbReference type="ARBA" id="ARBA00004651"/>
    </source>
</evidence>
<feature type="domain" description="HAMP" evidence="16">
    <location>
        <begin position="362"/>
        <end position="414"/>
    </location>
</feature>
<keyword evidence="5 11" id="KW-0597">Phosphoprotein</keyword>
<dbReference type="SUPFAM" id="SSF55785">
    <property type="entry name" value="PYP-like sensor domain (PAS domain)"/>
    <property type="match status" value="1"/>
</dbReference>
<sequence>MLLRSRLVRRFLITVLIVMSAIFATIYFYSVPLLKEKVYEIERNASRIALDSVFSMASKLHTDIELHRKDALDARKQQLKNVVSLAESYLDGLSAAVALGELSQESATTRAFDTLRTLSYGNNDYIWASNYQGTLVAHPDARFDGLSLDRLSQYDQAPAISTMVEMAQQQGEGFYRYQWSRLAGEQLLDKVSYFKDIPAWNIVIGSGVYLDDLEQLIKTSHDSVLQELTEGLRDIKIATSGYLFIFDAKTNMLIHPNPNINGTNFWDLVNPLTQQSIADELIRVADTGKELHYTWDRPNDPGNYVYEKLSLVRYLPGFDWYICSSVYVDELRSSSEQLAERLITISAVALTLLTLLIFAFARGITEPIMRLAGTAERVSQGEFTAKSGIHRDDEIGLLARTFDDMVERLRDAIQNLDSKVAERTQALAEKNVELEIASESILLAKVELSKVEERQRLILDALPADILYLDTSLTYLFVNQGYAQRLGLQKEAIIGKHLRPVIGKTQLDQLMPLFEAALAGKTVVHEITSGQAGAVKIEKLTCIPCGSENDQVDGLLLLIFDITNEREVEQKLSEAHRMSAVGQMAGGLAHDFNNLLTIILGNLHAAKDRFATDNEPLADCLRPAIRATRRGADITSRLLSFSRRQPLSPSLVDLGALIEETIQLLHSSLPDNIALEFSQTSLDALPFVDPGRLEDALVNLAFNAKDAMPEGGKIHFSVANRDIDDAPLYDEVVAPGRYVEITVTDTGNGFSETALHQAFEPFFTTKSGGSGSGLGLSMVYGFIKQSRGYIRIENHADQGSCIHLLLPAQTVEALDPVPRDLHTEIENSYQGKLVLLVEDNPDVRKLVRQQLLDMGFDVIDAGSADEAVNLIPLLPELYAMVSDVMLPGERNGIELAQWLKTHNPSSHIILISGYSYQHSKGNLDPDFILLEKPFDSTDLRRAFEQPKRRIPLR</sequence>
<proteinExistence type="predicted"/>
<reference evidence="17 18" key="1">
    <citation type="submission" date="2019-01" db="EMBL/GenBank/DDBJ databases">
        <authorList>
            <person name="Chen W.-M."/>
        </authorList>
    </citation>
    <scope>NUCLEOTIDE SEQUENCE [LARGE SCALE GENOMIC DNA]</scope>
    <source>
        <strain evidence="17 18">HPM-16</strain>
    </source>
</reference>
<name>A0A437Q551_9GAMM</name>
<accession>A0A437Q551</accession>
<dbReference type="CDD" id="cd06225">
    <property type="entry name" value="HAMP"/>
    <property type="match status" value="1"/>
</dbReference>
<dbReference type="GO" id="GO:0005886">
    <property type="term" value="C:plasma membrane"/>
    <property type="evidence" value="ECO:0007669"/>
    <property type="project" value="UniProtKB-SubCell"/>
</dbReference>
<dbReference type="PROSITE" id="PS50112">
    <property type="entry name" value="PAS"/>
    <property type="match status" value="1"/>
</dbReference>
<protein>
    <recommendedName>
        <fullName evidence="3">histidine kinase</fullName>
        <ecNumber evidence="3">2.7.13.3</ecNumber>
    </recommendedName>
</protein>
<dbReference type="RefSeq" id="WP_127695483.1">
    <property type="nucleotide sequence ID" value="NZ_SACQ01000008.1"/>
</dbReference>
<evidence type="ECO:0000259" key="15">
    <source>
        <dbReference type="PROSITE" id="PS50112"/>
    </source>
</evidence>
<dbReference type="SMART" id="SM01049">
    <property type="entry name" value="Cache_2"/>
    <property type="match status" value="2"/>
</dbReference>
<dbReference type="Pfam" id="PF00072">
    <property type="entry name" value="Response_reg"/>
    <property type="match status" value="1"/>
</dbReference>
<dbReference type="SUPFAM" id="SSF158472">
    <property type="entry name" value="HAMP domain-like"/>
    <property type="match status" value="1"/>
</dbReference>
<dbReference type="Proteomes" id="UP000282818">
    <property type="component" value="Unassembled WGS sequence"/>
</dbReference>
<organism evidence="17 18">
    <name type="scientific">Neptunomonas marina</name>
    <dbReference type="NCBI Taxonomy" id="1815562"/>
    <lineage>
        <taxon>Bacteria</taxon>
        <taxon>Pseudomonadati</taxon>
        <taxon>Pseudomonadota</taxon>
        <taxon>Gammaproteobacteria</taxon>
        <taxon>Oceanospirillales</taxon>
        <taxon>Oceanospirillaceae</taxon>
        <taxon>Neptunomonas</taxon>
    </lineage>
</organism>
<dbReference type="Pfam" id="PF00512">
    <property type="entry name" value="HisKA"/>
    <property type="match status" value="1"/>
</dbReference>
<evidence type="ECO:0000256" key="4">
    <source>
        <dbReference type="ARBA" id="ARBA00022475"/>
    </source>
</evidence>
<dbReference type="InterPro" id="IPR004010">
    <property type="entry name" value="Double_Cache_2"/>
</dbReference>
<dbReference type="InterPro" id="IPR001789">
    <property type="entry name" value="Sig_transdc_resp-reg_receiver"/>
</dbReference>
<keyword evidence="8" id="KW-0418">Kinase</keyword>
<dbReference type="InterPro" id="IPR003594">
    <property type="entry name" value="HATPase_dom"/>
</dbReference>
<dbReference type="InterPro" id="IPR003661">
    <property type="entry name" value="HisK_dim/P_dom"/>
</dbReference>
<dbReference type="SMART" id="SM00448">
    <property type="entry name" value="REC"/>
    <property type="match status" value="1"/>
</dbReference>
<feature type="modified residue" description="4-aspartylphosphate" evidence="11">
    <location>
        <position position="883"/>
    </location>
</feature>
<dbReference type="SUPFAM" id="SSF55874">
    <property type="entry name" value="ATPase domain of HSP90 chaperone/DNA topoisomerase II/histidine kinase"/>
    <property type="match status" value="1"/>
</dbReference>
<evidence type="ECO:0000256" key="11">
    <source>
        <dbReference type="PROSITE-ProRule" id="PRU00169"/>
    </source>
</evidence>
<evidence type="ECO:0000256" key="1">
    <source>
        <dbReference type="ARBA" id="ARBA00000085"/>
    </source>
</evidence>
<dbReference type="PANTHER" id="PTHR43065">
    <property type="entry name" value="SENSOR HISTIDINE KINASE"/>
    <property type="match status" value="1"/>
</dbReference>
<dbReference type="InterPro" id="IPR036097">
    <property type="entry name" value="HisK_dim/P_sf"/>
</dbReference>
<dbReference type="Pfam" id="PF08269">
    <property type="entry name" value="dCache_2"/>
    <property type="match status" value="1"/>
</dbReference>
<dbReference type="Gene3D" id="3.30.450.20">
    <property type="entry name" value="PAS domain"/>
    <property type="match status" value="3"/>
</dbReference>
<evidence type="ECO:0000256" key="10">
    <source>
        <dbReference type="ARBA" id="ARBA00023136"/>
    </source>
</evidence>
<evidence type="ECO:0000259" key="16">
    <source>
        <dbReference type="PROSITE" id="PS50885"/>
    </source>
</evidence>
<dbReference type="Pfam" id="PF08448">
    <property type="entry name" value="PAS_4"/>
    <property type="match status" value="1"/>
</dbReference>